<dbReference type="EMBL" id="UYRT01004898">
    <property type="protein sequence ID" value="VDK37480.1"/>
    <property type="molecule type" value="Genomic_DNA"/>
</dbReference>
<reference evidence="11" key="1">
    <citation type="submission" date="2016-06" db="UniProtKB">
        <authorList>
            <consortium name="WormBaseParasite"/>
        </authorList>
    </citation>
    <scope>IDENTIFICATION</scope>
</reference>
<dbReference type="GO" id="GO:0000139">
    <property type="term" value="C:Golgi membrane"/>
    <property type="evidence" value="ECO:0007669"/>
    <property type="project" value="TreeGrafter"/>
</dbReference>
<sequence length="75" mass="8399">MCVTNVYTLTSLTTSLNVTMVVTLRKFLSMVLSILIFKNPFTILHCLGFMSVMFGSLAFTVVDLNSFPPFTKKNL</sequence>
<dbReference type="PANTHER" id="PTHR10778">
    <property type="entry name" value="SOLUTE CARRIER FAMILY 35 MEMBER B"/>
    <property type="match status" value="1"/>
</dbReference>
<dbReference type="Proteomes" id="UP000271098">
    <property type="component" value="Unassembled WGS sequence"/>
</dbReference>
<dbReference type="Pfam" id="PF08449">
    <property type="entry name" value="UAA"/>
    <property type="match status" value="1"/>
</dbReference>
<dbReference type="PANTHER" id="PTHR10778:SF4">
    <property type="entry name" value="NUCLEOTIDE SUGAR TRANSPORTER SLC35B4"/>
    <property type="match status" value="1"/>
</dbReference>
<proteinExistence type="inferred from homology"/>
<evidence type="ECO:0000256" key="7">
    <source>
        <dbReference type="ARBA" id="ARBA00023136"/>
    </source>
</evidence>
<evidence type="ECO:0000256" key="6">
    <source>
        <dbReference type="ARBA" id="ARBA00022989"/>
    </source>
</evidence>
<keyword evidence="7 8" id="KW-0472">Membrane</keyword>
<keyword evidence="3" id="KW-0813">Transport</keyword>
<evidence type="ECO:0000256" key="2">
    <source>
        <dbReference type="ARBA" id="ARBA00010694"/>
    </source>
</evidence>
<feature type="transmembrane region" description="Helical" evidence="8">
    <location>
        <begin position="6"/>
        <end position="28"/>
    </location>
</feature>
<accession>A0A183D2T9</accession>
<dbReference type="OrthoDB" id="999962at2759"/>
<keyword evidence="4" id="KW-0762">Sugar transport</keyword>
<dbReference type="AlphaFoldDB" id="A0A183D2T9"/>
<evidence type="ECO:0000256" key="8">
    <source>
        <dbReference type="SAM" id="Phobius"/>
    </source>
</evidence>
<dbReference type="WBParaSite" id="GPUH_0000303501-mRNA-1">
    <property type="protein sequence ID" value="GPUH_0000303501-mRNA-1"/>
    <property type="gene ID" value="GPUH_0000303501"/>
</dbReference>
<protein>
    <submittedName>
        <fullName evidence="11">TPT domain-containing protein</fullName>
    </submittedName>
</protein>
<evidence type="ECO:0000256" key="1">
    <source>
        <dbReference type="ARBA" id="ARBA00004127"/>
    </source>
</evidence>
<comment type="similarity">
    <text evidence="2">Belongs to the nucleotide-sugar transporter family. SLC35B subfamily.</text>
</comment>
<dbReference type="GO" id="GO:0005464">
    <property type="term" value="F:UDP-xylose transmembrane transporter activity"/>
    <property type="evidence" value="ECO:0007669"/>
    <property type="project" value="TreeGrafter"/>
</dbReference>
<organism evidence="11">
    <name type="scientific">Gongylonema pulchrum</name>
    <dbReference type="NCBI Taxonomy" id="637853"/>
    <lineage>
        <taxon>Eukaryota</taxon>
        <taxon>Metazoa</taxon>
        <taxon>Ecdysozoa</taxon>
        <taxon>Nematoda</taxon>
        <taxon>Chromadorea</taxon>
        <taxon>Rhabditida</taxon>
        <taxon>Spirurina</taxon>
        <taxon>Spiruromorpha</taxon>
        <taxon>Spiruroidea</taxon>
        <taxon>Gongylonematidae</taxon>
        <taxon>Gongylonema</taxon>
    </lineage>
</organism>
<dbReference type="InterPro" id="IPR013657">
    <property type="entry name" value="SCL35B1-4/HUT1"/>
</dbReference>
<dbReference type="GO" id="GO:0005462">
    <property type="term" value="F:UDP-N-acetylglucosamine transmembrane transporter activity"/>
    <property type="evidence" value="ECO:0007669"/>
    <property type="project" value="TreeGrafter"/>
</dbReference>
<evidence type="ECO:0000256" key="5">
    <source>
        <dbReference type="ARBA" id="ARBA00022692"/>
    </source>
</evidence>
<keyword evidence="6 8" id="KW-1133">Transmembrane helix</keyword>
<reference evidence="9 10" key="2">
    <citation type="submission" date="2018-11" db="EMBL/GenBank/DDBJ databases">
        <authorList>
            <consortium name="Pathogen Informatics"/>
        </authorList>
    </citation>
    <scope>NUCLEOTIDE SEQUENCE [LARGE SCALE GENOMIC DNA]</scope>
</reference>
<feature type="transmembrane region" description="Helical" evidence="8">
    <location>
        <begin position="40"/>
        <end position="62"/>
    </location>
</feature>
<evidence type="ECO:0000256" key="4">
    <source>
        <dbReference type="ARBA" id="ARBA00022597"/>
    </source>
</evidence>
<evidence type="ECO:0000313" key="9">
    <source>
        <dbReference type="EMBL" id="VDK37480.1"/>
    </source>
</evidence>
<name>A0A183D2T9_9BILA</name>
<evidence type="ECO:0000313" key="11">
    <source>
        <dbReference type="WBParaSite" id="GPUH_0000303501-mRNA-1"/>
    </source>
</evidence>
<dbReference type="GO" id="GO:0005789">
    <property type="term" value="C:endoplasmic reticulum membrane"/>
    <property type="evidence" value="ECO:0007669"/>
    <property type="project" value="TreeGrafter"/>
</dbReference>
<comment type="subcellular location">
    <subcellularLocation>
        <location evidence="1">Endomembrane system</location>
        <topology evidence="1">Multi-pass membrane protein</topology>
    </subcellularLocation>
</comment>
<evidence type="ECO:0000313" key="10">
    <source>
        <dbReference type="Proteomes" id="UP000271098"/>
    </source>
</evidence>
<gene>
    <name evidence="9" type="ORF">GPUH_LOCUS3030</name>
</gene>
<keyword evidence="5 8" id="KW-0812">Transmembrane</keyword>
<evidence type="ECO:0000256" key="3">
    <source>
        <dbReference type="ARBA" id="ARBA00022448"/>
    </source>
</evidence>
<keyword evidence="10" id="KW-1185">Reference proteome</keyword>